<protein>
    <recommendedName>
        <fullName evidence="17">Dipeptidyl-peptidase IV</fullName>
    </recommendedName>
</protein>
<comment type="subcellular location">
    <subcellularLocation>
        <location evidence="1">Vacuole membrane</location>
        <topology evidence="1">Single-pass type II membrane protein</topology>
    </subcellularLocation>
</comment>
<evidence type="ECO:0000256" key="8">
    <source>
        <dbReference type="ARBA" id="ARBA00022825"/>
    </source>
</evidence>
<reference evidence="16" key="1">
    <citation type="submission" date="2024-06" db="EMBL/GenBank/DDBJ databases">
        <title>Multi-omics analyses provide insights into the biosynthesis of the anticancer antibiotic pleurotin in Hohenbuehelia grisea.</title>
        <authorList>
            <person name="Weaver J.A."/>
            <person name="Alberti F."/>
        </authorList>
    </citation>
    <scope>NUCLEOTIDE SEQUENCE [LARGE SCALE GENOMIC DNA]</scope>
    <source>
        <strain evidence="16">T-177</strain>
    </source>
</reference>
<dbReference type="InterPro" id="IPR002469">
    <property type="entry name" value="Peptidase_S9B_N"/>
</dbReference>
<keyword evidence="16" id="KW-1185">Reference proteome</keyword>
<evidence type="ECO:0000259" key="13">
    <source>
        <dbReference type="Pfam" id="PF00326"/>
    </source>
</evidence>
<evidence type="ECO:0000256" key="7">
    <source>
        <dbReference type="ARBA" id="ARBA00022801"/>
    </source>
</evidence>
<evidence type="ECO:0000313" key="16">
    <source>
        <dbReference type="Proteomes" id="UP001556367"/>
    </source>
</evidence>
<evidence type="ECO:0000256" key="5">
    <source>
        <dbReference type="ARBA" id="ARBA00022670"/>
    </source>
</evidence>
<keyword evidence="8" id="KW-0720">Serine protease</keyword>
<dbReference type="Gene3D" id="2.140.10.30">
    <property type="entry name" value="Dipeptidylpeptidase IV, N-terminal domain"/>
    <property type="match status" value="1"/>
</dbReference>
<evidence type="ECO:0000256" key="9">
    <source>
        <dbReference type="ARBA" id="ARBA00022968"/>
    </source>
</evidence>
<dbReference type="SUPFAM" id="SSF82171">
    <property type="entry name" value="DPP6 N-terminal domain-like"/>
    <property type="match status" value="1"/>
</dbReference>
<dbReference type="EMBL" id="JASNQZ010000001">
    <property type="protein sequence ID" value="KAL0960550.1"/>
    <property type="molecule type" value="Genomic_DNA"/>
</dbReference>
<dbReference type="InterPro" id="IPR029058">
    <property type="entry name" value="AB_hydrolase_fold"/>
</dbReference>
<keyword evidence="4" id="KW-0926">Vacuole</keyword>
<dbReference type="PROSITE" id="PS00708">
    <property type="entry name" value="PRO_ENDOPEP_SER"/>
    <property type="match status" value="1"/>
</dbReference>
<dbReference type="Gene3D" id="3.40.50.1820">
    <property type="entry name" value="alpha/beta hydrolase"/>
    <property type="match status" value="1"/>
</dbReference>
<name>A0ABR3JZC5_9AGAR</name>
<evidence type="ECO:0000259" key="14">
    <source>
        <dbReference type="Pfam" id="PF00930"/>
    </source>
</evidence>
<keyword evidence="12" id="KW-0325">Glycoprotein</keyword>
<sequence length="827" mass="92379">MYRLLLTMLSLFKRTSSARFFGIGLVTLIKLIVITDVVGVWGIAHPKSTLPLGPRLVERDISNTNPFQSSGTRRLTIETIFNGTFSPRSTGVDWFSQADDGIIATREGTFIQLLDLKTNETKVIFDTQDAKNEDGQPLEGIIRWTFSSGMKHILFQTNSASDTKGSRYYVHNVKTAVTRPIIPPTGSPSMSLAIWSPNGESIAFIHSNDIYVLPNLDPSTSPIRVTTSGNDTVFHGFSSQTYYRVLSDPITLWWSPDSRRLAFLRLDETSVNDYKIPIYYPSDDSKVASPYPTETVMKFPKPGYANPLASMHVFDVQGHINGSGKGSSGSSPIELDWSGRHSANNSLIHGAAWVANSTLVVKEVNRGADAGNVVVFDFDAEGDASKAQGVVVRKLGKDGEEGDNGWIDERFRVTPVISNGNGAYLDIVPTKDGYNHIALFATAKTTTPRFLTSGAWEVLRINAVDEERRLVYFSAARPSPIEQQLYSIRLPQSDTDIQEVAEPTALTDVTQKSLYDASFSSRAGFYSLSYRGPGVPWQKIVKVDDAVFERILEKNEGLATTMKEFEWPTISEGTIDSEGYELDYREYRPPHMDESGRTKYPVLFNIYNGPGSQMVNFGFSVDWNHYVACRLGYIVVVVDGRGTGTKGRKHRNPVKDNIGFYEVKDQVNAARVWAAKDFVDSKKIGIMGPSFGGYLTSKVVEADAGVHSLAIAIAPVTDWRLYNSFYSERYMNLLQLNEQGYTQSAVSNMTGFHKVDYLLVHGSGDSNVHFAHSARLLDLLTQAKVRNFTFRMFTDGDHDFYRRGVRQELHEYFEHYLVQKWGTYVPQ</sequence>
<evidence type="ECO:0000256" key="6">
    <source>
        <dbReference type="ARBA" id="ARBA00022692"/>
    </source>
</evidence>
<keyword evidence="11" id="KW-0472">Membrane</keyword>
<dbReference type="Pfam" id="PF00326">
    <property type="entry name" value="Peptidase_S9"/>
    <property type="match status" value="1"/>
</dbReference>
<keyword evidence="6" id="KW-0812">Transmembrane</keyword>
<dbReference type="Pfam" id="PF00930">
    <property type="entry name" value="DPPIV_N"/>
    <property type="match status" value="1"/>
</dbReference>
<keyword evidence="5" id="KW-0645">Protease</keyword>
<dbReference type="PANTHER" id="PTHR11731">
    <property type="entry name" value="PROTEASE FAMILY S9B,C DIPEPTIDYL-PEPTIDASE IV-RELATED"/>
    <property type="match status" value="1"/>
</dbReference>
<dbReference type="SUPFAM" id="SSF53474">
    <property type="entry name" value="alpha/beta-Hydrolases"/>
    <property type="match status" value="1"/>
</dbReference>
<dbReference type="PANTHER" id="PTHR11731:SF200">
    <property type="entry name" value="DIPEPTIDYL PEPTIDASE 10, ISOFORM B"/>
    <property type="match status" value="1"/>
</dbReference>
<evidence type="ECO:0000256" key="4">
    <source>
        <dbReference type="ARBA" id="ARBA00022554"/>
    </source>
</evidence>
<keyword evidence="10" id="KW-1133">Transmembrane helix</keyword>
<gene>
    <name evidence="15" type="ORF">HGRIS_005588</name>
</gene>
<keyword evidence="7" id="KW-0378">Hydrolase</keyword>
<evidence type="ECO:0000256" key="2">
    <source>
        <dbReference type="ARBA" id="ARBA00006150"/>
    </source>
</evidence>
<comment type="caution">
    <text evidence="15">The sequence shown here is derived from an EMBL/GenBank/DDBJ whole genome shotgun (WGS) entry which is preliminary data.</text>
</comment>
<keyword evidence="9" id="KW-0735">Signal-anchor</keyword>
<accession>A0ABR3JZC5</accession>
<dbReference type="InterPro" id="IPR002471">
    <property type="entry name" value="Pept_S9_AS"/>
</dbReference>
<evidence type="ECO:0000256" key="1">
    <source>
        <dbReference type="ARBA" id="ARBA00004576"/>
    </source>
</evidence>
<dbReference type="Proteomes" id="UP001556367">
    <property type="component" value="Unassembled WGS sequence"/>
</dbReference>
<evidence type="ECO:0008006" key="17">
    <source>
        <dbReference type="Google" id="ProtNLM"/>
    </source>
</evidence>
<evidence type="ECO:0000256" key="12">
    <source>
        <dbReference type="ARBA" id="ARBA00023180"/>
    </source>
</evidence>
<feature type="domain" description="Peptidase S9 prolyl oligopeptidase catalytic" evidence="13">
    <location>
        <begin position="620"/>
        <end position="820"/>
    </location>
</feature>
<comment type="similarity">
    <text evidence="2">Belongs to the peptidase S9B family.</text>
</comment>
<evidence type="ECO:0000313" key="15">
    <source>
        <dbReference type="EMBL" id="KAL0960550.1"/>
    </source>
</evidence>
<evidence type="ECO:0000256" key="11">
    <source>
        <dbReference type="ARBA" id="ARBA00023136"/>
    </source>
</evidence>
<evidence type="ECO:0000256" key="10">
    <source>
        <dbReference type="ARBA" id="ARBA00022989"/>
    </source>
</evidence>
<feature type="domain" description="Dipeptidylpeptidase IV N-terminal" evidence="14">
    <location>
        <begin position="148"/>
        <end position="537"/>
    </location>
</feature>
<organism evidence="15 16">
    <name type="scientific">Hohenbuehelia grisea</name>
    <dbReference type="NCBI Taxonomy" id="104357"/>
    <lineage>
        <taxon>Eukaryota</taxon>
        <taxon>Fungi</taxon>
        <taxon>Dikarya</taxon>
        <taxon>Basidiomycota</taxon>
        <taxon>Agaricomycotina</taxon>
        <taxon>Agaricomycetes</taxon>
        <taxon>Agaricomycetidae</taxon>
        <taxon>Agaricales</taxon>
        <taxon>Pleurotineae</taxon>
        <taxon>Pleurotaceae</taxon>
        <taxon>Hohenbuehelia</taxon>
    </lineage>
</organism>
<proteinExistence type="inferred from homology"/>
<dbReference type="InterPro" id="IPR050278">
    <property type="entry name" value="Serine_Prot_S9B/DPPIV"/>
</dbReference>
<dbReference type="InterPro" id="IPR001375">
    <property type="entry name" value="Peptidase_S9_cat"/>
</dbReference>
<evidence type="ECO:0000256" key="3">
    <source>
        <dbReference type="ARBA" id="ARBA00022438"/>
    </source>
</evidence>
<keyword evidence="3" id="KW-0031">Aminopeptidase</keyword>